<dbReference type="GO" id="GO:0016491">
    <property type="term" value="F:oxidoreductase activity"/>
    <property type="evidence" value="ECO:0007669"/>
    <property type="project" value="InterPro"/>
</dbReference>
<dbReference type="PATRIC" id="fig|626937.4.peg.3095"/>
<evidence type="ECO:0000256" key="2">
    <source>
        <dbReference type="PIRSR" id="PIRSR000097-2"/>
    </source>
</evidence>
<feature type="site" description="Lowers pKa of active site Tyr" evidence="3">
    <location>
        <position position="88"/>
    </location>
</feature>
<name>A0A136Q0Y2_9FIRM</name>
<dbReference type="InterPro" id="IPR020471">
    <property type="entry name" value="AKR"/>
</dbReference>
<evidence type="ECO:0000313" key="5">
    <source>
        <dbReference type="EMBL" id="KXK64096.1"/>
    </source>
</evidence>
<keyword evidence="6" id="KW-1185">Reference proteome</keyword>
<evidence type="ECO:0000256" key="3">
    <source>
        <dbReference type="PIRSR" id="PIRSR000097-3"/>
    </source>
</evidence>
<feature type="domain" description="NADP-dependent oxidoreductase" evidence="4">
    <location>
        <begin position="24"/>
        <end position="276"/>
    </location>
</feature>
<dbReference type="PANTHER" id="PTHR43638">
    <property type="entry name" value="OXIDOREDUCTASE, ALDO/KETO REDUCTASE FAMILY PROTEIN"/>
    <property type="match status" value="1"/>
</dbReference>
<feature type="binding site" evidence="2">
    <location>
        <position position="121"/>
    </location>
    <ligand>
        <name>substrate</name>
    </ligand>
</feature>
<dbReference type="STRING" id="626937.HMPREF3293_03144"/>
<gene>
    <name evidence="5" type="ORF">HMPREF3293_03144</name>
</gene>
<evidence type="ECO:0000259" key="4">
    <source>
        <dbReference type="Pfam" id="PF00248"/>
    </source>
</evidence>
<protein>
    <submittedName>
        <fullName evidence="5">Oxidoreductase, aldo/keto reductase family protein</fullName>
    </submittedName>
</protein>
<dbReference type="SUPFAM" id="SSF51430">
    <property type="entry name" value="NAD(P)-linked oxidoreductase"/>
    <property type="match status" value="1"/>
</dbReference>
<dbReference type="PRINTS" id="PR00069">
    <property type="entry name" value="ALDKETRDTASE"/>
</dbReference>
<accession>A0A136Q0Y2</accession>
<dbReference type="PANTHER" id="PTHR43638:SF3">
    <property type="entry name" value="ALDEHYDE REDUCTASE"/>
    <property type="match status" value="1"/>
</dbReference>
<dbReference type="CDD" id="cd19138">
    <property type="entry name" value="AKR_YeaE"/>
    <property type="match status" value="1"/>
</dbReference>
<dbReference type="InterPro" id="IPR036812">
    <property type="entry name" value="NAD(P)_OxRdtase_dom_sf"/>
</dbReference>
<dbReference type="InterPro" id="IPR023210">
    <property type="entry name" value="NADP_OxRdtase_dom"/>
</dbReference>
<dbReference type="Proteomes" id="UP000070366">
    <property type="component" value="Unassembled WGS sequence"/>
</dbReference>
<organism evidence="5 6">
    <name type="scientific">Christensenella minuta</name>
    <dbReference type="NCBI Taxonomy" id="626937"/>
    <lineage>
        <taxon>Bacteria</taxon>
        <taxon>Bacillati</taxon>
        <taxon>Bacillota</taxon>
        <taxon>Clostridia</taxon>
        <taxon>Christensenellales</taxon>
        <taxon>Christensenellaceae</taxon>
        <taxon>Christensenella</taxon>
    </lineage>
</organism>
<feature type="active site" description="Proton donor" evidence="1">
    <location>
        <position position="62"/>
    </location>
</feature>
<dbReference type="Pfam" id="PF00248">
    <property type="entry name" value="Aldo_ket_red"/>
    <property type="match status" value="1"/>
</dbReference>
<comment type="caution">
    <text evidence="5">The sequence shown here is derived from an EMBL/GenBank/DDBJ whole genome shotgun (WGS) entry which is preliminary data.</text>
</comment>
<evidence type="ECO:0000313" key="6">
    <source>
        <dbReference type="Proteomes" id="UP000070366"/>
    </source>
</evidence>
<dbReference type="Gene3D" id="3.20.20.100">
    <property type="entry name" value="NADP-dependent oxidoreductase domain"/>
    <property type="match status" value="1"/>
</dbReference>
<proteinExistence type="predicted"/>
<evidence type="ECO:0000256" key="1">
    <source>
        <dbReference type="PIRSR" id="PIRSR000097-1"/>
    </source>
</evidence>
<dbReference type="PIRSF" id="PIRSF000097">
    <property type="entry name" value="AKR"/>
    <property type="match status" value="1"/>
</dbReference>
<reference evidence="5 6" key="1">
    <citation type="submission" date="2016-02" db="EMBL/GenBank/DDBJ databases">
        <authorList>
            <person name="Wen L."/>
            <person name="He K."/>
            <person name="Yang H."/>
        </authorList>
    </citation>
    <scope>NUCLEOTIDE SEQUENCE [LARGE SCALE GENOMIC DNA]</scope>
    <source>
        <strain evidence="5 6">DSM 22607</strain>
    </source>
</reference>
<sequence length="292" mass="32440">MSREENQMNGRTVRLKDGGEMPALGQGTWRMGGHKGREEQEIGSIRLGISLGMTLLDTAEMYGEGAAERMLGKAIAPFERDELFLVSKVYPWNAGRANIFESCENSLRRLGTDYLDLYLLHWPGSVPLAETVDCMERLAAEGKILRWGVSNFDTDDMERLWAVPGGDKCAVDQVLYHLGSRGVEYGLLPWLRQHETAMMAYCPVAQGGALRRQLLGNKVLREAADAHGITVIQLLLAFILRQKGVAAIPKAGTPRHTRENAEAAEIRLSDAEWERIGAEFPAPTHKMPLDIQ</sequence>
<dbReference type="EMBL" id="LSZW01000067">
    <property type="protein sequence ID" value="KXK64096.1"/>
    <property type="molecule type" value="Genomic_DNA"/>
</dbReference>
<dbReference type="AlphaFoldDB" id="A0A136Q0Y2"/>